<dbReference type="Pfam" id="PF23218">
    <property type="entry name" value="PH_AIR9"/>
    <property type="match status" value="1"/>
</dbReference>
<feature type="domain" description="AIR9-like A9" evidence="2">
    <location>
        <begin position="448"/>
        <end position="533"/>
    </location>
</feature>
<name>A0A6A1WT74_9ROSI</name>
<dbReference type="InterPro" id="IPR001611">
    <property type="entry name" value="Leu-rich_rpt"/>
</dbReference>
<dbReference type="InterPro" id="IPR032675">
    <property type="entry name" value="LRR_dom_sf"/>
</dbReference>
<evidence type="ECO:0000256" key="1">
    <source>
        <dbReference type="SAM" id="MobiDB-lite"/>
    </source>
</evidence>
<feature type="domain" description="AIR9-like A9" evidence="2">
    <location>
        <begin position="1033"/>
        <end position="1116"/>
    </location>
</feature>
<feature type="region of interest" description="Disordered" evidence="1">
    <location>
        <begin position="1"/>
        <end position="256"/>
    </location>
</feature>
<evidence type="ECO:0000313" key="4">
    <source>
        <dbReference type="EMBL" id="KAB1228161.1"/>
    </source>
</evidence>
<feature type="compositionally biased region" description="Low complexity" evidence="1">
    <location>
        <begin position="210"/>
        <end position="247"/>
    </location>
</feature>
<sequence length="1671" mass="182501">MEEPLGVQTGGEVAEKPNVLEKQTTAGQSESAKRVPKTVKPSVVSAAKVSAATGSVRKRMDSKAGPDSTSTVMRPTVSASLKSSNAVPVARRNSIGGLPEKRPNNGGSVAVKKTTTPLGSQPVRRSLPELRRSSLPSPVTKSLSGAGVSETRKSVPVAPLGRSLNTSTGSDVVKQETVRKSSVKPVSSVAYSSSRRVTSTLLDSSGNSGTRKTVSKVSSASARSPSVSSGLRAGSLSSSLDRSSSSSGRRKVATPESRDSRFIVLPQVEIKAGDEVRLDLRGHRVRSLNAGGLNLSTNLEFVYLRDNLLSTLEGVEILKRVKVLDLSFNDFKGPGFEPLENCKALQFLSVAQNKLKSLSMASQPRLQVLAASKNKILTLKGFPHLPVLEHLRVEENPILKMPHLEAASILLVGPTLKKFNDRETTFRFLAEKWKDHLPTGYMLKEASMDQPFEEDACHCHFIFVQDSTLTTDSQLVLNYQWFVGERMLSSFVAIPDATGEVYWPKREDVGKILKVECTPLLGETKYPSIFAISSTVSPGSGIPKVVNLDVRGELVEGNTIRGYAEVAWCGGTPGKGVASWLRRKWNGSPVVITGAEDEEYRLTIDDVDSSLVFMYTPVTEEGAKGEPQYKHTDFVKAAPPSVSNVKIIGDVVEGNIIKGVGDYLGGREGPSKFEWLRENKDTGDFLLVLTGTSEYNLTKEDVGRVLAFVYIPTNFEGQEGESASVVSQVVKQAPPKVTNVKIIGEFRENSKITVTGIVTGGSEGSSRVQWFKKRSSVLDDDKDLEVLSTSKIAKAFRIPLGAVGYHIVAKYTPMTTDGESGEPAFAISDRAVETLPPSLNFLSITGDYAEDGILTASYGYIGGHEGKSIYNWYMHEVETDSGSLVPEVSGLLQYRITKDAIGKFISFQCSPIRDDGIVGEPRTCMGQERVRPGTPRLLSLQLVGNAIEGTTLSAEKKYWGGEEGDSVFRWFMTSLDGAQIEIRGANTASYMLTIDDIGFFISVSCEPVRNDWARGPIVLSEQIGPIIPGPPTCQSLEFLGSMIEGQRVSFIASYSGGERGECFHEWFRVKSNGMREKISTFDFLDLALQDVGRCVELVYTAVRQDGMKGSPRSILSDIIAPADPIGVSLEIPDCVENEEVIPVKTYFGGQEGVGQYIWYRTKNQLHGSALCDPSNACEDAVISGKTLTYVPSLEDVGAFMALYWLPTREDGKCGKPLVAVSSSPVAPALPVVSNVRVKELSSGTYSGEGEYSGGYEGSSLYSWYRETNDGTIILINGANFSTYEVADSGYNCRLLFGYTPVRSDSVVGELRLSEPTDIVLPVRCPTELPKVELLALTGKAVEGEVLTAVEIIPKSETQQRVWSKYKKDVRYQWFCSSEVGEGERKSYEALSTQSSCSYKVRLEDIGRCLKCECIVTDVFGRSTEPVYAETAPVLPGVPRIDKLEIEGRGFHTNLYAVRGTYTGGKEGKSRIQWLRSMVGSPDLISIQGEIGRMYEANVDDVGYRVVAIYTPVREDGIEGQPVSASTEPIAVEPDVLKEVKQKLDLGSVKFEVLCDKDRSSKKVAFHILFESSVGSLERRVLEVNRKRVKVVKPGSKTSFPTTEIRGSYAPPFHVELFRNDQHRLRIVVDSENEVDLMVQSRHLRDVLVLVIRGLAQRFNSTSLNSLLKIET</sequence>
<feature type="domain" description="AIR9-like A9" evidence="2">
    <location>
        <begin position="736"/>
        <end position="827"/>
    </location>
</feature>
<feature type="domain" description="AIR9-like A9" evidence="2">
    <location>
        <begin position="1440"/>
        <end position="1525"/>
    </location>
</feature>
<dbReference type="OrthoDB" id="1904536at2759"/>
<evidence type="ECO:0008006" key="6">
    <source>
        <dbReference type="Google" id="ProtNLM"/>
    </source>
</evidence>
<proteinExistence type="predicted"/>
<feature type="domain" description="AIR9-like A9" evidence="2">
    <location>
        <begin position="641"/>
        <end position="727"/>
    </location>
</feature>
<comment type="caution">
    <text evidence="4">The sequence shown here is derived from an EMBL/GenBank/DDBJ whole genome shotgun (WGS) entry which is preliminary data.</text>
</comment>
<keyword evidence="5" id="KW-1185">Reference proteome</keyword>
<dbReference type="GO" id="GO:0009506">
    <property type="term" value="C:plasmodesma"/>
    <property type="evidence" value="ECO:0007669"/>
    <property type="project" value="TreeGrafter"/>
</dbReference>
<evidence type="ECO:0000313" key="5">
    <source>
        <dbReference type="Proteomes" id="UP000516437"/>
    </source>
</evidence>
<dbReference type="InterPro" id="IPR056284">
    <property type="entry name" value="AIR9-like_A9"/>
</dbReference>
<feature type="compositionally biased region" description="Polar residues" evidence="1">
    <location>
        <begin position="21"/>
        <end position="30"/>
    </location>
</feature>
<gene>
    <name evidence="4" type="ORF">CJ030_MR2G000737</name>
</gene>
<accession>A0A6A1WT74</accession>
<feature type="compositionally biased region" description="Polar residues" evidence="1">
    <location>
        <begin position="67"/>
        <end position="86"/>
    </location>
</feature>
<dbReference type="GO" id="GO:0005886">
    <property type="term" value="C:plasma membrane"/>
    <property type="evidence" value="ECO:0007669"/>
    <property type="project" value="TreeGrafter"/>
</dbReference>
<dbReference type="PROSITE" id="PS51450">
    <property type="entry name" value="LRR"/>
    <property type="match status" value="1"/>
</dbReference>
<dbReference type="FunFam" id="2.60.40.2700:FF:000002">
    <property type="entry name" value="187-kDa microtubule-associated protein AIR9"/>
    <property type="match status" value="1"/>
</dbReference>
<dbReference type="EMBL" id="RXIC02000011">
    <property type="protein sequence ID" value="KAB1228161.1"/>
    <property type="molecule type" value="Genomic_DNA"/>
</dbReference>
<dbReference type="SUPFAM" id="SSF52058">
    <property type="entry name" value="L domain-like"/>
    <property type="match status" value="1"/>
</dbReference>
<dbReference type="PANTHER" id="PTHR31149">
    <property type="entry name" value="EXPRESSED PROTEIN"/>
    <property type="match status" value="1"/>
</dbReference>
<evidence type="ECO:0000259" key="3">
    <source>
        <dbReference type="Pfam" id="PF23218"/>
    </source>
</evidence>
<feature type="domain" description="AIR9-like A9" evidence="2">
    <location>
        <begin position="1132"/>
        <end position="1220"/>
    </location>
</feature>
<feature type="compositionally biased region" description="Low complexity" evidence="1">
    <location>
        <begin position="42"/>
        <end position="55"/>
    </location>
</feature>
<dbReference type="Pfam" id="PF23197">
    <property type="entry name" value="IG_AIR9"/>
    <property type="match status" value="10"/>
</dbReference>
<feature type="domain" description="AIR9-like A9" evidence="2">
    <location>
        <begin position="939"/>
        <end position="1017"/>
    </location>
</feature>
<feature type="compositionally biased region" description="Low complexity" evidence="1">
    <location>
        <begin position="183"/>
        <end position="200"/>
    </location>
</feature>
<dbReference type="Proteomes" id="UP000516437">
    <property type="component" value="Unassembled WGS sequence"/>
</dbReference>
<feature type="domain" description="AIR9-like A9" evidence="2">
    <location>
        <begin position="839"/>
        <end position="925"/>
    </location>
</feature>
<reference evidence="4 5" key="1">
    <citation type="journal article" date="2019" name="Plant Biotechnol. J.">
        <title>The red bayberry genome and genetic basis of sex determination.</title>
        <authorList>
            <person name="Jia H.M."/>
            <person name="Jia H.J."/>
            <person name="Cai Q.L."/>
            <person name="Wang Y."/>
            <person name="Zhao H.B."/>
            <person name="Yang W.F."/>
            <person name="Wang G.Y."/>
            <person name="Li Y.H."/>
            <person name="Zhan D.L."/>
            <person name="Shen Y.T."/>
            <person name="Niu Q.F."/>
            <person name="Chang L."/>
            <person name="Qiu J."/>
            <person name="Zhao L."/>
            <person name="Xie H.B."/>
            <person name="Fu W.Y."/>
            <person name="Jin J."/>
            <person name="Li X.W."/>
            <person name="Jiao Y."/>
            <person name="Zhou C.C."/>
            <person name="Tu T."/>
            <person name="Chai C.Y."/>
            <person name="Gao J.L."/>
            <person name="Fan L.J."/>
            <person name="van de Weg E."/>
            <person name="Wang J.Y."/>
            <person name="Gao Z.S."/>
        </authorList>
    </citation>
    <scope>NUCLEOTIDE SEQUENCE [LARGE SCALE GENOMIC DNA]</scope>
    <source>
        <tissue evidence="4">Leaves</tissue>
    </source>
</reference>
<organism evidence="4 5">
    <name type="scientific">Morella rubra</name>
    <name type="common">Chinese bayberry</name>
    <dbReference type="NCBI Taxonomy" id="262757"/>
    <lineage>
        <taxon>Eukaryota</taxon>
        <taxon>Viridiplantae</taxon>
        <taxon>Streptophyta</taxon>
        <taxon>Embryophyta</taxon>
        <taxon>Tracheophyta</taxon>
        <taxon>Spermatophyta</taxon>
        <taxon>Magnoliopsida</taxon>
        <taxon>eudicotyledons</taxon>
        <taxon>Gunneridae</taxon>
        <taxon>Pentapetalae</taxon>
        <taxon>rosids</taxon>
        <taxon>fabids</taxon>
        <taxon>Fagales</taxon>
        <taxon>Myricaceae</taxon>
        <taxon>Morella</taxon>
    </lineage>
</organism>
<dbReference type="Gene3D" id="3.80.10.10">
    <property type="entry name" value="Ribonuclease Inhibitor"/>
    <property type="match status" value="1"/>
</dbReference>
<feature type="domain" description="AIR9-like A9" evidence="2">
    <location>
        <begin position="1243"/>
        <end position="1311"/>
    </location>
</feature>
<evidence type="ECO:0000259" key="2">
    <source>
        <dbReference type="Pfam" id="PF23197"/>
    </source>
</evidence>
<dbReference type="InterPro" id="IPR056287">
    <property type="entry name" value="PH_AIR9"/>
</dbReference>
<dbReference type="FunFam" id="2.60.40.2700:FF:000003">
    <property type="entry name" value="187-kDa microtubule-associated protein AIR9 isoform X2"/>
    <property type="match status" value="1"/>
</dbReference>
<dbReference type="Gene3D" id="2.60.40.2700">
    <property type="match status" value="3"/>
</dbReference>
<feature type="domain" description="AIR9-like A9" evidence="2">
    <location>
        <begin position="545"/>
        <end position="629"/>
    </location>
</feature>
<protein>
    <recommendedName>
        <fullName evidence="6">187-kDa microtubule-associated protein AIR9</fullName>
    </recommendedName>
</protein>
<feature type="domain" description="AIR9 PH-like" evidence="3">
    <location>
        <begin position="1555"/>
        <end position="1658"/>
    </location>
</feature>
<dbReference type="PANTHER" id="PTHR31149:SF11">
    <property type="entry name" value="187-KDA MICROTUBULE-ASSOCIATED PROTEIN AIR9"/>
    <property type="match status" value="1"/>
</dbReference>